<protein>
    <submittedName>
        <fullName evidence="2">Uncharacterized protein</fullName>
    </submittedName>
</protein>
<sequence length="140" mass="15924">MAPSQVKSDYQLVEYAGALLRNFGPQRVATDVPWRIFTATLSTAVDWPTDPVKIMHFLRERSASFVAVDGILFWLNSDVHRDLLAAQILRLPQCIFAVATGNIFWIMCMPNLCFTSYNSCSIPKDLKSNEFIKHEIITQK</sequence>
<proteinExistence type="predicted"/>
<dbReference type="Proteomes" id="UP000036681">
    <property type="component" value="Unplaced"/>
</dbReference>
<dbReference type="WBParaSite" id="ALUE_0001684001-mRNA-1">
    <property type="protein sequence ID" value="ALUE_0001684001-mRNA-1"/>
    <property type="gene ID" value="ALUE_0001684001"/>
</dbReference>
<keyword evidence="1" id="KW-1185">Reference proteome</keyword>
<evidence type="ECO:0000313" key="1">
    <source>
        <dbReference type="Proteomes" id="UP000036681"/>
    </source>
</evidence>
<accession>A0A0M3IF79</accession>
<reference evidence="2" key="1">
    <citation type="submission" date="2017-02" db="UniProtKB">
        <authorList>
            <consortium name="WormBaseParasite"/>
        </authorList>
    </citation>
    <scope>IDENTIFICATION</scope>
</reference>
<dbReference type="AlphaFoldDB" id="A0A0M3IF79"/>
<organism evidence="1 2">
    <name type="scientific">Ascaris lumbricoides</name>
    <name type="common">Giant roundworm</name>
    <dbReference type="NCBI Taxonomy" id="6252"/>
    <lineage>
        <taxon>Eukaryota</taxon>
        <taxon>Metazoa</taxon>
        <taxon>Ecdysozoa</taxon>
        <taxon>Nematoda</taxon>
        <taxon>Chromadorea</taxon>
        <taxon>Rhabditida</taxon>
        <taxon>Spirurina</taxon>
        <taxon>Ascaridomorpha</taxon>
        <taxon>Ascaridoidea</taxon>
        <taxon>Ascarididae</taxon>
        <taxon>Ascaris</taxon>
    </lineage>
</organism>
<evidence type="ECO:0000313" key="2">
    <source>
        <dbReference type="WBParaSite" id="ALUE_0001684001-mRNA-1"/>
    </source>
</evidence>
<name>A0A0M3IF79_ASCLU</name>